<dbReference type="EMBL" id="KV722377">
    <property type="protein sequence ID" value="OCH91928.1"/>
    <property type="molecule type" value="Genomic_DNA"/>
</dbReference>
<name>A0A8E2AX44_9APHY</name>
<protein>
    <submittedName>
        <fullName evidence="2">Uncharacterized protein</fullName>
    </submittedName>
</protein>
<sequence>MCSRDLSTTFCSIARLPPPRARTAAFDARGSCRARLRDSLPLLPGSCRHPAPAARTPAQYIDNSHRRSSKACPTRPNSSNIPVTVSLLAPAEARHDLGCTPRPRQSDAPTVPGHLTASRSTPTARRANLSWRGC</sequence>
<gene>
    <name evidence="2" type="ORF">OBBRIDRAFT_488478</name>
</gene>
<evidence type="ECO:0000313" key="3">
    <source>
        <dbReference type="Proteomes" id="UP000250043"/>
    </source>
</evidence>
<feature type="region of interest" description="Disordered" evidence="1">
    <location>
        <begin position="47"/>
        <end position="134"/>
    </location>
</feature>
<dbReference type="AlphaFoldDB" id="A0A8E2AX44"/>
<dbReference type="Proteomes" id="UP000250043">
    <property type="component" value="Unassembled WGS sequence"/>
</dbReference>
<reference evidence="2 3" key="1">
    <citation type="submission" date="2016-07" db="EMBL/GenBank/DDBJ databases">
        <title>Draft genome of the white-rot fungus Obba rivulosa 3A-2.</title>
        <authorList>
            <consortium name="DOE Joint Genome Institute"/>
            <person name="Miettinen O."/>
            <person name="Riley R."/>
            <person name="Acob R."/>
            <person name="Barry K."/>
            <person name="Cullen D."/>
            <person name="De Vries R."/>
            <person name="Hainaut M."/>
            <person name="Hatakka A."/>
            <person name="Henrissat B."/>
            <person name="Hilden K."/>
            <person name="Kuo R."/>
            <person name="Labutti K."/>
            <person name="Lipzen A."/>
            <person name="Makela M.R."/>
            <person name="Sandor L."/>
            <person name="Spatafora J.W."/>
            <person name="Grigoriev I.V."/>
            <person name="Hibbett D.S."/>
        </authorList>
    </citation>
    <scope>NUCLEOTIDE SEQUENCE [LARGE SCALE GENOMIC DNA]</scope>
    <source>
        <strain evidence="2 3">3A-2</strain>
    </source>
</reference>
<keyword evidence="3" id="KW-1185">Reference proteome</keyword>
<accession>A0A8E2AX44</accession>
<evidence type="ECO:0000313" key="2">
    <source>
        <dbReference type="EMBL" id="OCH91928.1"/>
    </source>
</evidence>
<proteinExistence type="predicted"/>
<organism evidence="2 3">
    <name type="scientific">Obba rivulosa</name>
    <dbReference type="NCBI Taxonomy" id="1052685"/>
    <lineage>
        <taxon>Eukaryota</taxon>
        <taxon>Fungi</taxon>
        <taxon>Dikarya</taxon>
        <taxon>Basidiomycota</taxon>
        <taxon>Agaricomycotina</taxon>
        <taxon>Agaricomycetes</taxon>
        <taxon>Polyporales</taxon>
        <taxon>Gelatoporiaceae</taxon>
        <taxon>Obba</taxon>
    </lineage>
</organism>
<evidence type="ECO:0000256" key="1">
    <source>
        <dbReference type="SAM" id="MobiDB-lite"/>
    </source>
</evidence>